<evidence type="ECO:0000256" key="1">
    <source>
        <dbReference type="SAM" id="SignalP"/>
    </source>
</evidence>
<accession>A0ABU8CC71</accession>
<gene>
    <name evidence="2" type="ORF">MN202_20325</name>
</gene>
<protein>
    <submittedName>
        <fullName evidence="2">YnjH family protein</fullName>
    </submittedName>
</protein>
<keyword evidence="3" id="KW-1185">Reference proteome</keyword>
<keyword evidence="1" id="KW-0732">Signal</keyword>
<dbReference type="RefSeq" id="WP_335737962.1">
    <property type="nucleotide sequence ID" value="NZ_JALAAR010000037.1"/>
</dbReference>
<evidence type="ECO:0000313" key="3">
    <source>
        <dbReference type="Proteomes" id="UP001375382"/>
    </source>
</evidence>
<name>A0ABU8CC71_9GAMM</name>
<dbReference type="InterPro" id="IPR009971">
    <property type="entry name" value="DUF1496"/>
</dbReference>
<evidence type="ECO:0000313" key="2">
    <source>
        <dbReference type="EMBL" id="MEH8019584.1"/>
    </source>
</evidence>
<comment type="caution">
    <text evidence="2">The sequence shown here is derived from an EMBL/GenBank/DDBJ whole genome shotgun (WGS) entry which is preliminary data.</text>
</comment>
<proteinExistence type="predicted"/>
<dbReference type="Pfam" id="PF07383">
    <property type="entry name" value="DUF1496"/>
    <property type="match status" value="1"/>
</dbReference>
<sequence length="78" mass="8659">MKGLLLGLTALLVATTVSAETTNDTNDAKPVDFSKYCYYADVEYSAGSIMEQAGRKVQCVRTAESSDLVWEEYKRNQL</sequence>
<reference evidence="2 3" key="1">
    <citation type="journal article" date="2023" name="Ecotoxicol. Environ. Saf.">
        <title>Mercury remediation potential of mercury-resistant strain Rheinheimera metallidurans sp. nov. isolated from a municipal waste dumping site.</title>
        <authorList>
            <person name="Yadav V."/>
            <person name="Manjhi A."/>
            <person name="Vadakedath N."/>
        </authorList>
    </citation>
    <scope>NUCLEOTIDE SEQUENCE [LARGE SCALE GENOMIC DNA]</scope>
    <source>
        <strain evidence="2 3">E-49</strain>
    </source>
</reference>
<organism evidence="2 3">
    <name type="scientific">Rheinheimera muenzenbergensis</name>
    <dbReference type="NCBI Taxonomy" id="1193628"/>
    <lineage>
        <taxon>Bacteria</taxon>
        <taxon>Pseudomonadati</taxon>
        <taxon>Pseudomonadota</taxon>
        <taxon>Gammaproteobacteria</taxon>
        <taxon>Chromatiales</taxon>
        <taxon>Chromatiaceae</taxon>
        <taxon>Rheinheimera</taxon>
    </lineage>
</organism>
<dbReference type="Proteomes" id="UP001375382">
    <property type="component" value="Unassembled WGS sequence"/>
</dbReference>
<dbReference type="EMBL" id="JALAAR010000037">
    <property type="protein sequence ID" value="MEH8019584.1"/>
    <property type="molecule type" value="Genomic_DNA"/>
</dbReference>
<feature type="signal peptide" evidence="1">
    <location>
        <begin position="1"/>
        <end position="19"/>
    </location>
</feature>
<feature type="chain" id="PRO_5046355602" evidence="1">
    <location>
        <begin position="20"/>
        <end position="78"/>
    </location>
</feature>